<evidence type="ECO:0000313" key="1">
    <source>
        <dbReference type="EMBL" id="CAH2401021.1"/>
    </source>
</evidence>
<gene>
    <name evidence="1" type="ORF">MES5069_270206</name>
</gene>
<reference evidence="1 2" key="1">
    <citation type="submission" date="2022-03" db="EMBL/GenBank/DDBJ databases">
        <authorList>
            <person name="Brunel B."/>
        </authorList>
    </citation>
    <scope>NUCLEOTIDE SEQUENCE [LARGE SCALE GENOMIC DNA]</scope>
    <source>
        <strain evidence="1">STM5069sample</strain>
    </source>
</reference>
<proteinExistence type="predicted"/>
<dbReference type="RefSeq" id="WP_254018579.1">
    <property type="nucleotide sequence ID" value="NZ_CAKXZT010000121.1"/>
</dbReference>
<sequence>MANAALSNGAEAEYTCSPPFESLDEALEAYPSVNGSFGHLLLLQKEADHGTLCQALRPYFESAHLDARQEFHSDIGIDLHPDAGDEDIHQRT</sequence>
<dbReference type="EMBL" id="CAKXZT010000121">
    <property type="protein sequence ID" value="CAH2401021.1"/>
    <property type="molecule type" value="Genomic_DNA"/>
</dbReference>
<comment type="caution">
    <text evidence="1">The sequence shown here is derived from an EMBL/GenBank/DDBJ whole genome shotgun (WGS) entry which is preliminary data.</text>
</comment>
<keyword evidence="2" id="KW-1185">Reference proteome</keyword>
<dbReference type="Proteomes" id="UP001153050">
    <property type="component" value="Unassembled WGS sequence"/>
</dbReference>
<evidence type="ECO:0000313" key="2">
    <source>
        <dbReference type="Proteomes" id="UP001153050"/>
    </source>
</evidence>
<name>A0ABM9DWC5_9HYPH</name>
<organism evidence="1 2">
    <name type="scientific">Mesorhizobium escarrei</name>
    <dbReference type="NCBI Taxonomy" id="666018"/>
    <lineage>
        <taxon>Bacteria</taxon>
        <taxon>Pseudomonadati</taxon>
        <taxon>Pseudomonadota</taxon>
        <taxon>Alphaproteobacteria</taxon>
        <taxon>Hyphomicrobiales</taxon>
        <taxon>Phyllobacteriaceae</taxon>
        <taxon>Mesorhizobium</taxon>
    </lineage>
</organism>
<accession>A0ABM9DWC5</accession>
<protein>
    <submittedName>
        <fullName evidence="1">Uncharacterized protein</fullName>
    </submittedName>
</protein>